<feature type="transmembrane region" description="Helical" evidence="8">
    <location>
        <begin position="191"/>
        <end position="211"/>
    </location>
</feature>
<dbReference type="GO" id="GO:0071555">
    <property type="term" value="P:cell wall organization"/>
    <property type="evidence" value="ECO:0007669"/>
    <property type="project" value="TreeGrafter"/>
</dbReference>
<evidence type="ECO:0000256" key="8">
    <source>
        <dbReference type="SAM" id="Phobius"/>
    </source>
</evidence>
<feature type="transmembrane region" description="Helical" evidence="8">
    <location>
        <begin position="105"/>
        <end position="126"/>
    </location>
</feature>
<evidence type="ECO:0000256" key="4">
    <source>
        <dbReference type="ARBA" id="ARBA00022692"/>
    </source>
</evidence>
<dbReference type="GO" id="GO:0009103">
    <property type="term" value="P:lipopolysaccharide biosynthetic process"/>
    <property type="evidence" value="ECO:0007669"/>
    <property type="project" value="TreeGrafter"/>
</dbReference>
<evidence type="ECO:0000313" key="10">
    <source>
        <dbReference type="Proteomes" id="UP000592780"/>
    </source>
</evidence>
<feature type="transmembrane region" description="Helical" evidence="8">
    <location>
        <begin position="274"/>
        <end position="292"/>
    </location>
</feature>
<dbReference type="PANTHER" id="PTHR22926">
    <property type="entry name" value="PHOSPHO-N-ACETYLMURAMOYL-PENTAPEPTIDE-TRANSFERASE"/>
    <property type="match status" value="1"/>
</dbReference>
<name>A0A7W8Q4B6_PARAM</name>
<evidence type="ECO:0000256" key="1">
    <source>
        <dbReference type="ARBA" id="ARBA00004651"/>
    </source>
</evidence>
<dbReference type="GO" id="GO:0046872">
    <property type="term" value="F:metal ion binding"/>
    <property type="evidence" value="ECO:0007669"/>
    <property type="project" value="UniProtKB-KW"/>
</dbReference>
<dbReference type="Proteomes" id="UP000592780">
    <property type="component" value="Unassembled WGS sequence"/>
</dbReference>
<comment type="subcellular location">
    <subcellularLocation>
        <location evidence="1">Cell membrane</location>
        <topology evidence="1">Multi-pass membrane protein</topology>
    </subcellularLocation>
</comment>
<feature type="binding site" evidence="7">
    <location>
        <position position="273"/>
    </location>
    <ligand>
        <name>Mg(2+)</name>
        <dbReference type="ChEBI" id="CHEBI:18420"/>
    </ligand>
</feature>
<keyword evidence="6 8" id="KW-0472">Membrane</keyword>
<accession>A0A7W8Q4B6</accession>
<feature type="transmembrane region" description="Helical" evidence="8">
    <location>
        <begin position="243"/>
        <end position="262"/>
    </location>
</feature>
<proteinExistence type="predicted"/>
<comment type="cofactor">
    <cofactor evidence="7">
        <name>Mg(2+)</name>
        <dbReference type="ChEBI" id="CHEBI:18420"/>
    </cofactor>
</comment>
<evidence type="ECO:0000313" key="9">
    <source>
        <dbReference type="EMBL" id="MBB5423014.1"/>
    </source>
</evidence>
<protein>
    <submittedName>
        <fullName evidence="9">UDP-N-acetylmuramyl pentapeptide phosphotransferase/UDP-N-acetylglucosamine-1-phosphate transferase</fullName>
    </submittedName>
</protein>
<keyword evidence="10" id="KW-1185">Reference proteome</keyword>
<evidence type="ECO:0000256" key="7">
    <source>
        <dbReference type="PIRSR" id="PIRSR600715-1"/>
    </source>
</evidence>
<feature type="binding site" evidence="7">
    <location>
        <position position="213"/>
    </location>
    <ligand>
        <name>Mg(2+)</name>
        <dbReference type="ChEBI" id="CHEBI:18420"/>
    </ligand>
</feature>
<gene>
    <name evidence="9" type="ORF">HDG40_001156</name>
</gene>
<evidence type="ECO:0000256" key="5">
    <source>
        <dbReference type="ARBA" id="ARBA00022989"/>
    </source>
</evidence>
<dbReference type="PANTHER" id="PTHR22926:SF3">
    <property type="entry name" value="UNDECAPRENYL-PHOSPHATE ALPHA-N-ACETYLGLUCOSAMINYL 1-PHOSPHATE TRANSFERASE"/>
    <property type="match status" value="1"/>
</dbReference>
<dbReference type="EMBL" id="JACHDD010000002">
    <property type="protein sequence ID" value="MBB5423014.1"/>
    <property type="molecule type" value="Genomic_DNA"/>
</dbReference>
<keyword evidence="7" id="KW-0460">Magnesium</keyword>
<evidence type="ECO:0000256" key="2">
    <source>
        <dbReference type="ARBA" id="ARBA00022475"/>
    </source>
</evidence>
<dbReference type="GO" id="GO:0016780">
    <property type="term" value="F:phosphotransferase activity, for other substituted phosphate groups"/>
    <property type="evidence" value="ECO:0007669"/>
    <property type="project" value="InterPro"/>
</dbReference>
<feature type="transmembrane region" description="Helical" evidence="8">
    <location>
        <begin position="298"/>
        <end position="318"/>
    </location>
</feature>
<comment type="caution">
    <text evidence="9">The sequence shown here is derived from an EMBL/GenBank/DDBJ whole genome shotgun (WGS) entry which is preliminary data.</text>
</comment>
<keyword evidence="5 8" id="KW-1133">Transmembrane helix</keyword>
<keyword evidence="4 8" id="KW-0812">Transmembrane</keyword>
<dbReference type="GO" id="GO:0044038">
    <property type="term" value="P:cell wall macromolecule biosynthetic process"/>
    <property type="evidence" value="ECO:0007669"/>
    <property type="project" value="TreeGrafter"/>
</dbReference>
<dbReference type="CDD" id="cd06912">
    <property type="entry name" value="GT_MraY_like"/>
    <property type="match status" value="1"/>
</dbReference>
<dbReference type="RefSeq" id="WP_227717776.1">
    <property type="nucleotide sequence ID" value="NZ_JACHDD010000002.1"/>
</dbReference>
<organism evidence="9 10">
    <name type="scientific">Paraburkholderia atlantica</name>
    <dbReference type="NCBI Taxonomy" id="2654982"/>
    <lineage>
        <taxon>Bacteria</taxon>
        <taxon>Pseudomonadati</taxon>
        <taxon>Pseudomonadota</taxon>
        <taxon>Betaproteobacteria</taxon>
        <taxon>Burkholderiales</taxon>
        <taxon>Burkholderiaceae</taxon>
        <taxon>Paraburkholderia</taxon>
    </lineage>
</organism>
<feature type="transmembrane region" description="Helical" evidence="8">
    <location>
        <begin position="389"/>
        <end position="410"/>
    </location>
</feature>
<sequence length="444" mass="48394">METNIDAYLFPVPSVPVGIKCRINKKTARHKNGFSRRGIRVLCVRDSQQVNTIEAREMPNLIFGLLACFLITFIVVKSARLGGGIGLDNQLDGVQKMHATAVPRVGGIAVALAVALTLALGALLGSNPRVEVFKLLLCALPVFLGGIIEDFTKQVSPAARLLCAIVSAAIGDFALGAVVDRVDLPLIDSLLVYSPIALGLTLLMVSGLTNAFNLIDGFNGLAGGVAVLMLASIGFVAHQVDDWLILSVSLTMIGAILGFLVWNYPFAAIFLGDGGAYFIGFTIAELVVLLIARHPNVSAWYAVVVTIYPIFETIFTIYRRRIVRGCAAGEPDGIHLHTLIFRRMVRRAGHPETTRQRTRRNARTSPYLWTISLISIVPATFLWNNEVALFATAMTFIAIYVWLYASIVKFRAPRWLVTYMPRDSLPAPNETPANHPAEQPSQAE</sequence>
<feature type="transmembrane region" description="Helical" evidence="8">
    <location>
        <begin position="366"/>
        <end position="383"/>
    </location>
</feature>
<feature type="transmembrane region" description="Helical" evidence="8">
    <location>
        <begin position="132"/>
        <end position="149"/>
    </location>
</feature>
<dbReference type="Pfam" id="PF00953">
    <property type="entry name" value="Glycos_transf_4"/>
    <property type="match status" value="1"/>
</dbReference>
<feature type="transmembrane region" description="Helical" evidence="8">
    <location>
        <begin position="58"/>
        <end position="76"/>
    </location>
</feature>
<evidence type="ECO:0000256" key="3">
    <source>
        <dbReference type="ARBA" id="ARBA00022679"/>
    </source>
</evidence>
<keyword evidence="2" id="KW-1003">Cell membrane</keyword>
<keyword evidence="7" id="KW-0479">Metal-binding</keyword>
<dbReference type="AlphaFoldDB" id="A0A7W8Q4B6"/>
<dbReference type="GO" id="GO:0005886">
    <property type="term" value="C:plasma membrane"/>
    <property type="evidence" value="ECO:0007669"/>
    <property type="project" value="UniProtKB-SubCell"/>
</dbReference>
<dbReference type="InterPro" id="IPR000715">
    <property type="entry name" value="Glycosyl_transferase_4"/>
</dbReference>
<feature type="transmembrane region" description="Helical" evidence="8">
    <location>
        <begin position="218"/>
        <end position="237"/>
    </location>
</feature>
<evidence type="ECO:0000256" key="6">
    <source>
        <dbReference type="ARBA" id="ARBA00023136"/>
    </source>
</evidence>
<reference evidence="9 10" key="1">
    <citation type="submission" date="2020-08" db="EMBL/GenBank/DDBJ databases">
        <title>Genomic Encyclopedia of Type Strains, Phase IV (KMG-V): Genome sequencing to study the core and pangenomes of soil and plant-associated prokaryotes.</title>
        <authorList>
            <person name="Whitman W."/>
        </authorList>
    </citation>
    <scope>NUCLEOTIDE SEQUENCE [LARGE SCALE GENOMIC DNA]</scope>
    <source>
        <strain evidence="9 10">JPY158</strain>
    </source>
</reference>
<keyword evidence="3 9" id="KW-0808">Transferase</keyword>